<name>A0ABU5AVP8_9HYPH</name>
<accession>A0ABU5AVP8</accession>
<organism evidence="1 2">
    <name type="scientific">Mesorhizobium abyssinicae</name>
    <dbReference type="NCBI Taxonomy" id="1209958"/>
    <lineage>
        <taxon>Bacteria</taxon>
        <taxon>Pseudomonadati</taxon>
        <taxon>Pseudomonadota</taxon>
        <taxon>Alphaproteobacteria</taxon>
        <taxon>Hyphomicrobiales</taxon>
        <taxon>Phyllobacteriaceae</taxon>
        <taxon>Mesorhizobium</taxon>
    </lineage>
</organism>
<dbReference type="Proteomes" id="UP001276564">
    <property type="component" value="Unassembled WGS sequence"/>
</dbReference>
<evidence type="ECO:0008006" key="3">
    <source>
        <dbReference type="Google" id="ProtNLM"/>
    </source>
</evidence>
<dbReference type="EMBL" id="JAVIIP010000020">
    <property type="protein sequence ID" value="MDX8541301.1"/>
    <property type="molecule type" value="Genomic_DNA"/>
</dbReference>
<comment type="caution">
    <text evidence="1">The sequence shown here is derived from an EMBL/GenBank/DDBJ whole genome shotgun (WGS) entry which is preliminary data.</text>
</comment>
<protein>
    <recommendedName>
        <fullName evidence="3">DUF2155 domain-containing protein</fullName>
    </recommendedName>
</protein>
<proteinExistence type="predicted"/>
<gene>
    <name evidence="1" type="ORF">RFM23_27135</name>
</gene>
<evidence type="ECO:0000313" key="2">
    <source>
        <dbReference type="Proteomes" id="UP001276564"/>
    </source>
</evidence>
<dbReference type="RefSeq" id="WP_320321821.1">
    <property type="nucleotide sequence ID" value="NZ_JAVIIP010000020.1"/>
</dbReference>
<keyword evidence="2" id="KW-1185">Reference proteome</keyword>
<evidence type="ECO:0000313" key="1">
    <source>
        <dbReference type="EMBL" id="MDX8541301.1"/>
    </source>
</evidence>
<sequence>MPAILAILGMTVISANALDTLKQGVSELGGSEFNYSIVDLGSSNRRIEVIHNKEKYEGPLAEMSFRDRHLQVFGMVARLIKGSCQNGVSALGGISVSRDPEQDEDPDAEHPQIFTWEYSCK</sequence>
<reference evidence="1 2" key="1">
    <citation type="submission" date="2023-08" db="EMBL/GenBank/DDBJ databases">
        <title>Implementing the SeqCode for naming new Mesorhizobium species isolated from Vachellia karroo root nodules.</title>
        <authorList>
            <person name="Van Lill M."/>
        </authorList>
    </citation>
    <scope>NUCLEOTIDE SEQUENCE [LARGE SCALE GENOMIC DNA]</scope>
    <source>
        <strain evidence="1 2">VK4B</strain>
    </source>
</reference>